<gene>
    <name evidence="3" type="ordered locus">Isop_3085</name>
</gene>
<name>E8R3E0_ISOPI</name>
<reference key="1">
    <citation type="submission" date="2010-11" db="EMBL/GenBank/DDBJ databases">
        <title>The complete sequence of chromosome of Isophaera pallida ATCC 43644.</title>
        <authorList>
            <consortium name="US DOE Joint Genome Institute (JGI-PGF)"/>
            <person name="Lucas S."/>
            <person name="Copeland A."/>
            <person name="Lapidus A."/>
            <person name="Bruce D."/>
            <person name="Goodwin L."/>
            <person name="Pitluck S."/>
            <person name="Kyrpides N."/>
            <person name="Mavromatis K."/>
            <person name="Pagani I."/>
            <person name="Ivanova N."/>
            <person name="Saunders E."/>
            <person name="Brettin T."/>
            <person name="Detter J.C."/>
            <person name="Han C."/>
            <person name="Tapia R."/>
            <person name="Land M."/>
            <person name="Hauser L."/>
            <person name="Markowitz V."/>
            <person name="Cheng J.-F."/>
            <person name="Hugenholtz P."/>
            <person name="Woyke T."/>
            <person name="Wu D."/>
            <person name="Eisen J.A."/>
        </authorList>
    </citation>
    <scope>NUCLEOTIDE SEQUENCE</scope>
    <source>
        <strain>ATCC 43644</strain>
    </source>
</reference>
<keyword evidence="2" id="KW-1133">Transmembrane helix</keyword>
<keyword evidence="2" id="KW-0812">Transmembrane</keyword>
<accession>E8R3E0</accession>
<protein>
    <submittedName>
        <fullName evidence="3">Uncharacterized protein</fullName>
    </submittedName>
</protein>
<dbReference type="HOGENOM" id="CLU_1756383_0_0_0"/>
<evidence type="ECO:0000256" key="2">
    <source>
        <dbReference type="SAM" id="Phobius"/>
    </source>
</evidence>
<dbReference type="EMBL" id="CP002353">
    <property type="protein sequence ID" value="ADV63650.1"/>
    <property type="molecule type" value="Genomic_DNA"/>
</dbReference>
<evidence type="ECO:0000313" key="4">
    <source>
        <dbReference type="Proteomes" id="UP000008631"/>
    </source>
</evidence>
<dbReference type="KEGG" id="ipa:Isop_3085"/>
<sequence>MSIFADSESNTPTPPESANDPTISGSAPPPASRGLQHGTGSGPTLIEWMALVAGLAVAFALFGELLRSDDNEAAWHVWPLAILGGFEFADALADHATTAQQASTPRRDHSANLDGLDTLGVPSDGPGLGCMDDMATCNGNEVEWAEDQ</sequence>
<keyword evidence="2" id="KW-0472">Membrane</keyword>
<dbReference type="RefSeq" id="WP_013565938.1">
    <property type="nucleotide sequence ID" value="NC_014962.1"/>
</dbReference>
<dbReference type="AlphaFoldDB" id="E8R3E0"/>
<organism evidence="3 4">
    <name type="scientific">Isosphaera pallida (strain ATCC 43644 / DSM 9630 / IS1B)</name>
    <dbReference type="NCBI Taxonomy" id="575540"/>
    <lineage>
        <taxon>Bacteria</taxon>
        <taxon>Pseudomonadati</taxon>
        <taxon>Planctomycetota</taxon>
        <taxon>Planctomycetia</taxon>
        <taxon>Isosphaerales</taxon>
        <taxon>Isosphaeraceae</taxon>
        <taxon>Isosphaera</taxon>
    </lineage>
</organism>
<evidence type="ECO:0000313" key="3">
    <source>
        <dbReference type="EMBL" id="ADV63650.1"/>
    </source>
</evidence>
<dbReference type="STRING" id="575540.Isop_3085"/>
<proteinExistence type="predicted"/>
<feature type="region of interest" description="Disordered" evidence="1">
    <location>
        <begin position="1"/>
        <end position="39"/>
    </location>
</feature>
<dbReference type="Proteomes" id="UP000008631">
    <property type="component" value="Chromosome"/>
</dbReference>
<dbReference type="InParanoid" id="E8R3E0"/>
<feature type="transmembrane region" description="Helical" evidence="2">
    <location>
        <begin position="45"/>
        <end position="66"/>
    </location>
</feature>
<evidence type="ECO:0000256" key="1">
    <source>
        <dbReference type="SAM" id="MobiDB-lite"/>
    </source>
</evidence>
<reference evidence="3 4" key="2">
    <citation type="journal article" date="2011" name="Stand. Genomic Sci.">
        <title>Complete genome sequence of Isosphaera pallida type strain (IS1B).</title>
        <authorList>
            <consortium name="US DOE Joint Genome Institute (JGI-PGF)"/>
            <person name="Goker M."/>
            <person name="Cleland D."/>
            <person name="Saunders E."/>
            <person name="Lapidus A."/>
            <person name="Nolan M."/>
            <person name="Lucas S."/>
            <person name="Hammon N."/>
            <person name="Deshpande S."/>
            <person name="Cheng J.F."/>
            <person name="Tapia R."/>
            <person name="Han C."/>
            <person name="Goodwin L."/>
            <person name="Pitluck S."/>
            <person name="Liolios K."/>
            <person name="Pagani I."/>
            <person name="Ivanova N."/>
            <person name="Mavromatis K."/>
            <person name="Pati A."/>
            <person name="Chen A."/>
            <person name="Palaniappan K."/>
            <person name="Land M."/>
            <person name="Hauser L."/>
            <person name="Chang Y.J."/>
            <person name="Jeffries C.D."/>
            <person name="Detter J.C."/>
            <person name="Beck B."/>
            <person name="Woyke T."/>
            <person name="Bristow J."/>
            <person name="Eisen J.A."/>
            <person name="Markowitz V."/>
            <person name="Hugenholtz P."/>
            <person name="Kyrpides N.C."/>
            <person name="Klenk H.P."/>
        </authorList>
    </citation>
    <scope>NUCLEOTIDE SEQUENCE [LARGE SCALE GENOMIC DNA]</scope>
    <source>
        <strain evidence="4">ATCC 43644 / DSM 9630 / IS1B</strain>
    </source>
</reference>
<feature type="region of interest" description="Disordered" evidence="1">
    <location>
        <begin position="98"/>
        <end position="118"/>
    </location>
</feature>
<keyword evidence="4" id="KW-1185">Reference proteome</keyword>